<dbReference type="GO" id="GO:0005524">
    <property type="term" value="F:ATP binding"/>
    <property type="evidence" value="ECO:0007669"/>
    <property type="project" value="UniProtKB-KW"/>
</dbReference>
<dbReference type="AlphaFoldDB" id="A0ABC8LNM3"/>
<name>A0ABC8LNM3_ERUVS</name>
<evidence type="ECO:0000313" key="4">
    <source>
        <dbReference type="Proteomes" id="UP001642260"/>
    </source>
</evidence>
<protein>
    <submittedName>
        <fullName evidence="3">Uncharacterized protein</fullName>
    </submittedName>
</protein>
<dbReference type="EMBL" id="CAKOAT010664042">
    <property type="protein sequence ID" value="CAH8385336.1"/>
    <property type="molecule type" value="Genomic_DNA"/>
</dbReference>
<gene>
    <name evidence="3" type="ORF">ERUC_LOCUS37819</name>
</gene>
<dbReference type="Gene3D" id="1.10.510.10">
    <property type="entry name" value="Transferase(Phosphotransferase) domain 1"/>
    <property type="match status" value="1"/>
</dbReference>
<keyword evidence="4" id="KW-1185">Reference proteome</keyword>
<dbReference type="InterPro" id="IPR030934">
    <property type="entry name" value="Intein_C"/>
</dbReference>
<evidence type="ECO:0000256" key="2">
    <source>
        <dbReference type="ARBA" id="ARBA00022840"/>
    </source>
</evidence>
<evidence type="ECO:0000313" key="3">
    <source>
        <dbReference type="EMBL" id="CAH8385336.1"/>
    </source>
</evidence>
<dbReference type="InterPro" id="IPR011009">
    <property type="entry name" value="Kinase-like_dom_sf"/>
</dbReference>
<dbReference type="PANTHER" id="PTHR27005">
    <property type="entry name" value="WALL-ASSOCIATED RECEPTOR KINASE-LIKE 21"/>
    <property type="match status" value="1"/>
</dbReference>
<evidence type="ECO:0000256" key="1">
    <source>
        <dbReference type="ARBA" id="ARBA00022741"/>
    </source>
</evidence>
<comment type="caution">
    <text evidence="3">The sequence shown here is derived from an EMBL/GenBank/DDBJ whole genome shotgun (WGS) entry which is preliminary data.</text>
</comment>
<accession>A0ABC8LNM3</accession>
<dbReference type="PANTHER" id="PTHR27005:SF266">
    <property type="entry name" value="SERINE_THREONINE-PROTEIN KINASE ZRK4"/>
    <property type="match status" value="1"/>
</dbReference>
<dbReference type="SUPFAM" id="SSF56112">
    <property type="entry name" value="Protein kinase-like (PK-like)"/>
    <property type="match status" value="1"/>
</dbReference>
<keyword evidence="2" id="KW-0067">ATP-binding</keyword>
<dbReference type="Proteomes" id="UP001642260">
    <property type="component" value="Unassembled WGS sequence"/>
</dbReference>
<keyword evidence="1" id="KW-0547">Nucleotide-binding</keyword>
<dbReference type="PROSITE" id="PS50818">
    <property type="entry name" value="INTEIN_C_TER"/>
    <property type="match status" value="1"/>
</dbReference>
<dbReference type="InterPro" id="IPR045274">
    <property type="entry name" value="WAK-like"/>
</dbReference>
<reference evidence="3 4" key="1">
    <citation type="submission" date="2022-03" db="EMBL/GenBank/DDBJ databases">
        <authorList>
            <person name="Macdonald S."/>
            <person name="Ahmed S."/>
            <person name="Newling K."/>
        </authorList>
    </citation>
    <scope>NUCLEOTIDE SEQUENCE [LARGE SCALE GENOMIC DNA]</scope>
</reference>
<organism evidence="3 4">
    <name type="scientific">Eruca vesicaria subsp. sativa</name>
    <name type="common">Garden rocket</name>
    <name type="synonym">Eruca sativa</name>
    <dbReference type="NCBI Taxonomy" id="29727"/>
    <lineage>
        <taxon>Eukaryota</taxon>
        <taxon>Viridiplantae</taxon>
        <taxon>Streptophyta</taxon>
        <taxon>Embryophyta</taxon>
        <taxon>Tracheophyta</taxon>
        <taxon>Spermatophyta</taxon>
        <taxon>Magnoliopsida</taxon>
        <taxon>eudicotyledons</taxon>
        <taxon>Gunneridae</taxon>
        <taxon>Pentapetalae</taxon>
        <taxon>rosids</taxon>
        <taxon>malvids</taxon>
        <taxon>Brassicales</taxon>
        <taxon>Brassicaceae</taxon>
        <taxon>Brassiceae</taxon>
        <taxon>Eruca</taxon>
    </lineage>
</organism>
<proteinExistence type="predicted"/>
<sequence length="113" mass="12715">MFRGKDITTGKYDINIFLDGEGTAKLSGFNNSVLIPEEENFVEDLVVEGTFGYLDHNYMATGIVTENTDVHGFGTFMFTLLPALQPSLVVKLLKMVDSLGLLIQRWRAARRKR</sequence>